<dbReference type="InterPro" id="IPR015943">
    <property type="entry name" value="WD40/YVTN_repeat-like_dom_sf"/>
</dbReference>
<dbReference type="AlphaFoldDB" id="A0A815IKP5"/>
<dbReference type="FunFam" id="2.40.33.10:FF:000023">
    <property type="entry name" value="Pyruvate kinase PKM"/>
    <property type="match status" value="1"/>
</dbReference>
<dbReference type="SMART" id="SM00320">
    <property type="entry name" value="WD40"/>
    <property type="match status" value="2"/>
</dbReference>
<dbReference type="InterPro" id="IPR015806">
    <property type="entry name" value="Pyrv_Knase_insert_dom_sf"/>
</dbReference>
<organism evidence="17 19">
    <name type="scientific">Didymodactylos carnosus</name>
    <dbReference type="NCBI Taxonomy" id="1234261"/>
    <lineage>
        <taxon>Eukaryota</taxon>
        <taxon>Metazoa</taxon>
        <taxon>Spiralia</taxon>
        <taxon>Gnathifera</taxon>
        <taxon>Rotifera</taxon>
        <taxon>Eurotatoria</taxon>
        <taxon>Bdelloidea</taxon>
        <taxon>Philodinida</taxon>
        <taxon>Philodinidae</taxon>
        <taxon>Didymodactylos</taxon>
    </lineage>
</organism>
<dbReference type="InterPro" id="IPR015795">
    <property type="entry name" value="Pyrv_Knase_C"/>
</dbReference>
<dbReference type="Pfam" id="PF00400">
    <property type="entry name" value="WD40"/>
    <property type="match status" value="2"/>
</dbReference>
<reference evidence="17" key="1">
    <citation type="submission" date="2021-02" db="EMBL/GenBank/DDBJ databases">
        <authorList>
            <person name="Nowell W R."/>
        </authorList>
    </citation>
    <scope>NUCLEOTIDE SEQUENCE</scope>
</reference>
<dbReference type="NCBIfam" id="TIGR01064">
    <property type="entry name" value="pyruv_kin"/>
    <property type="match status" value="1"/>
</dbReference>
<dbReference type="Gene3D" id="3.40.1380.20">
    <property type="entry name" value="Pyruvate kinase, C-terminal domain"/>
    <property type="match status" value="2"/>
</dbReference>
<dbReference type="SUPFAM" id="SSF52935">
    <property type="entry name" value="PK C-terminal domain-like"/>
    <property type="match status" value="2"/>
</dbReference>
<dbReference type="PROSITE" id="PS50294">
    <property type="entry name" value="WD_REPEATS_REGION"/>
    <property type="match status" value="1"/>
</dbReference>
<evidence type="ECO:0000256" key="5">
    <source>
        <dbReference type="ARBA" id="ARBA00022679"/>
    </source>
</evidence>
<dbReference type="SUPFAM" id="SSF51621">
    <property type="entry name" value="Phosphoenolpyruvate/pyruvate domain"/>
    <property type="match status" value="1"/>
</dbReference>
<feature type="repeat" description="WD" evidence="13">
    <location>
        <begin position="1"/>
        <end position="29"/>
    </location>
</feature>
<name>A0A815IKP5_9BILA</name>
<dbReference type="GO" id="GO:0030955">
    <property type="term" value="F:potassium ion binding"/>
    <property type="evidence" value="ECO:0007669"/>
    <property type="project" value="InterPro"/>
</dbReference>
<dbReference type="GO" id="GO:0004743">
    <property type="term" value="F:pyruvate kinase activity"/>
    <property type="evidence" value="ECO:0007669"/>
    <property type="project" value="UniProtKB-EC"/>
</dbReference>
<gene>
    <name evidence="17" type="ORF">GPM918_LOCUS31812</name>
    <name evidence="18" type="ORF">SRO942_LOCUS32465</name>
</gene>
<sequence>SPTGMELSPDGSYLASNSMDSTIRIWDIRPYIQTQERCIKLLQGHQHNFEKNLLRCSWSPDGKRISCGSADKNVYIWDVATRKILYRLPGHLGSMSLQDRMKHDEKNKALYQNQSFAENSAANGLEQRTLLDVDSEPWNTRHTSIICTLGPSSQSVEILTKMHATGMNIARLNFSHGSYEYHQQSIDNVRKAEQLTVDNGGIFRPIGIALDTKGPEIRTGVLQAGVNSELDLKNGTPVRITTDEAYIDKCTVENLYVDYKNIVNVIKKGNKVFIDDGLISVVVKEVGANYLLTEVENGGLLGSRKGVNLPGVPIDLPAVSLKDQHDLEFAVKNKLDMVFASFIRDANGVKVIRELLGKEGKDIKIIAKIENHQGIQNFDSILEVADGIMVARGDMGIEIPAQKVFVAQKMMIAKCNQAGKPVICATQMLESMTKNPRPTRAEVSDVANAVLDNADCVMLSGETAKGKYPVECIRLMHEIAREAEACLFHRELFENLRYFTKPPLDQIQSTAIAAVEAAFRSFASIIVVLTHSGKSAHLISQYRPRAVIMAVTRNLSTARQMHLYRACFPVFVKHQTDTSAVGKVADQTGDLHIGAADAVDPHSFHQQRMMTQEATAMTEWLIDVDSRVSDAIRIAKDRGFCKSGDAVIVVTGWRAGYGTTNTLRIIYAD</sequence>
<dbReference type="SUPFAM" id="SSF50800">
    <property type="entry name" value="PK beta-barrel domain-like"/>
    <property type="match status" value="1"/>
</dbReference>
<dbReference type="EMBL" id="CAJNOQ010015862">
    <property type="protein sequence ID" value="CAF1370106.1"/>
    <property type="molecule type" value="Genomic_DNA"/>
</dbReference>
<evidence type="ECO:0000256" key="13">
    <source>
        <dbReference type="PROSITE-ProRule" id="PRU00221"/>
    </source>
</evidence>
<dbReference type="SUPFAM" id="SSF50978">
    <property type="entry name" value="WD40 repeat-like"/>
    <property type="match status" value="1"/>
</dbReference>
<evidence type="ECO:0000256" key="3">
    <source>
        <dbReference type="ARBA" id="ARBA00008663"/>
    </source>
</evidence>
<dbReference type="PROSITE" id="PS00110">
    <property type="entry name" value="PYRUVATE_KINASE"/>
    <property type="match status" value="1"/>
</dbReference>
<dbReference type="GO" id="GO:0000287">
    <property type="term" value="F:magnesium ion binding"/>
    <property type="evidence" value="ECO:0007669"/>
    <property type="project" value="InterPro"/>
</dbReference>
<keyword evidence="6" id="KW-0479">Metal-binding</keyword>
<evidence type="ECO:0000256" key="8">
    <source>
        <dbReference type="ARBA" id="ARBA00022777"/>
    </source>
</evidence>
<evidence type="ECO:0000256" key="7">
    <source>
        <dbReference type="ARBA" id="ARBA00022741"/>
    </source>
</evidence>
<dbReference type="Proteomes" id="UP000663829">
    <property type="component" value="Unassembled WGS sequence"/>
</dbReference>
<keyword evidence="19" id="KW-1185">Reference proteome</keyword>
<dbReference type="PANTHER" id="PTHR11817">
    <property type="entry name" value="PYRUVATE KINASE"/>
    <property type="match status" value="1"/>
</dbReference>
<dbReference type="InterPro" id="IPR036322">
    <property type="entry name" value="WD40_repeat_dom_sf"/>
</dbReference>
<comment type="catalytic activity">
    <reaction evidence="14">
        <text>pyruvate + ATP = phosphoenolpyruvate + ADP + H(+)</text>
        <dbReference type="Rhea" id="RHEA:18157"/>
        <dbReference type="ChEBI" id="CHEBI:15361"/>
        <dbReference type="ChEBI" id="CHEBI:15378"/>
        <dbReference type="ChEBI" id="CHEBI:30616"/>
        <dbReference type="ChEBI" id="CHEBI:58702"/>
        <dbReference type="ChEBI" id="CHEBI:456216"/>
        <dbReference type="EC" id="2.7.1.40"/>
    </reaction>
</comment>
<keyword evidence="9" id="KW-0067">ATP-binding</keyword>
<dbReference type="InterPro" id="IPR018209">
    <property type="entry name" value="Pyrv_Knase_AS"/>
</dbReference>
<evidence type="ECO:0000256" key="11">
    <source>
        <dbReference type="ARBA" id="ARBA00023152"/>
    </source>
</evidence>
<keyword evidence="10 14" id="KW-0460">Magnesium</keyword>
<dbReference type="InterPro" id="IPR040442">
    <property type="entry name" value="Pyrv_kinase-like_dom_sf"/>
</dbReference>
<dbReference type="Pfam" id="PF00224">
    <property type="entry name" value="PK"/>
    <property type="match status" value="1"/>
</dbReference>
<evidence type="ECO:0000259" key="16">
    <source>
        <dbReference type="Pfam" id="PF02887"/>
    </source>
</evidence>
<dbReference type="InterPro" id="IPR011037">
    <property type="entry name" value="Pyrv_Knase-like_insert_dom_sf"/>
</dbReference>
<keyword evidence="11 14" id="KW-0324">Glycolysis</keyword>
<keyword evidence="8 14" id="KW-0418">Kinase</keyword>
<keyword evidence="7" id="KW-0547">Nucleotide-binding</keyword>
<comment type="cofactor">
    <cofactor evidence="1">
        <name>K(+)</name>
        <dbReference type="ChEBI" id="CHEBI:29103"/>
    </cofactor>
</comment>
<feature type="non-terminal residue" evidence="17">
    <location>
        <position position="1"/>
    </location>
</feature>
<evidence type="ECO:0000256" key="9">
    <source>
        <dbReference type="ARBA" id="ARBA00022840"/>
    </source>
</evidence>
<evidence type="ECO:0000256" key="2">
    <source>
        <dbReference type="ARBA" id="ARBA00004997"/>
    </source>
</evidence>
<dbReference type="PRINTS" id="PR01050">
    <property type="entry name" value="PYRUVTKNASE"/>
</dbReference>
<evidence type="ECO:0000313" key="18">
    <source>
        <dbReference type="EMBL" id="CAF4255748.1"/>
    </source>
</evidence>
<accession>A0A815IKP5</accession>
<evidence type="ECO:0000256" key="4">
    <source>
        <dbReference type="ARBA" id="ARBA00012142"/>
    </source>
</evidence>
<comment type="caution">
    <text evidence="17">The sequence shown here is derived from an EMBL/GenBank/DDBJ whole genome shotgun (WGS) entry which is preliminary data.</text>
</comment>
<evidence type="ECO:0000313" key="17">
    <source>
        <dbReference type="EMBL" id="CAF1370106.1"/>
    </source>
</evidence>
<dbReference type="InterPro" id="IPR001680">
    <property type="entry name" value="WD40_rpt"/>
</dbReference>
<evidence type="ECO:0000256" key="10">
    <source>
        <dbReference type="ARBA" id="ARBA00022842"/>
    </source>
</evidence>
<evidence type="ECO:0000256" key="12">
    <source>
        <dbReference type="ARBA" id="ARBA00023317"/>
    </source>
</evidence>
<evidence type="ECO:0000259" key="15">
    <source>
        <dbReference type="Pfam" id="PF00224"/>
    </source>
</evidence>
<dbReference type="InterPro" id="IPR015813">
    <property type="entry name" value="Pyrv/PenolPyrv_kinase-like_dom"/>
</dbReference>
<dbReference type="CDD" id="cd00288">
    <property type="entry name" value="Pyruvate_Kinase"/>
    <property type="match status" value="1"/>
</dbReference>
<dbReference type="Proteomes" id="UP000681722">
    <property type="component" value="Unassembled WGS sequence"/>
</dbReference>
<evidence type="ECO:0000256" key="14">
    <source>
        <dbReference type="RuleBase" id="RU000504"/>
    </source>
</evidence>
<dbReference type="Gene3D" id="2.40.33.10">
    <property type="entry name" value="PK beta-barrel domain-like"/>
    <property type="match status" value="1"/>
</dbReference>
<evidence type="ECO:0000256" key="1">
    <source>
        <dbReference type="ARBA" id="ARBA00001958"/>
    </source>
</evidence>
<dbReference type="FunFam" id="3.20.20.60:FF:000001">
    <property type="entry name" value="Pyruvate kinase"/>
    <property type="match status" value="1"/>
</dbReference>
<evidence type="ECO:0000256" key="6">
    <source>
        <dbReference type="ARBA" id="ARBA00022723"/>
    </source>
</evidence>
<keyword evidence="5 14" id="KW-0808">Transferase</keyword>
<dbReference type="GO" id="GO:0016301">
    <property type="term" value="F:kinase activity"/>
    <property type="evidence" value="ECO:0007669"/>
    <property type="project" value="UniProtKB-KW"/>
</dbReference>
<dbReference type="PROSITE" id="PS50082">
    <property type="entry name" value="WD_REPEATS_2"/>
    <property type="match status" value="2"/>
</dbReference>
<dbReference type="InterPro" id="IPR001697">
    <property type="entry name" value="Pyr_Knase"/>
</dbReference>
<feature type="domain" description="Pyruvate kinase C-terminal" evidence="16">
    <location>
        <begin position="622"/>
        <end position="666"/>
    </location>
</feature>
<feature type="domain" description="Pyruvate kinase C-terminal" evidence="16">
    <location>
        <begin position="509"/>
        <end position="580"/>
    </location>
</feature>
<dbReference type="Pfam" id="PF02887">
    <property type="entry name" value="PK_C"/>
    <property type="match status" value="2"/>
</dbReference>
<comment type="pathway">
    <text evidence="2 14">Carbohydrate degradation; glycolysis; pyruvate from D-glyceraldehyde 3-phosphate: step 5/5.</text>
</comment>
<dbReference type="Gene3D" id="3.20.20.60">
    <property type="entry name" value="Phosphoenolpyruvate-binding domains"/>
    <property type="match status" value="1"/>
</dbReference>
<feature type="repeat" description="WD" evidence="13">
    <location>
        <begin position="57"/>
        <end position="87"/>
    </location>
</feature>
<protein>
    <recommendedName>
        <fullName evidence="4 14">Pyruvate kinase</fullName>
        <ecNumber evidence="4 14">2.7.1.40</ecNumber>
    </recommendedName>
</protein>
<dbReference type="InterPro" id="IPR036918">
    <property type="entry name" value="Pyrv_Knase_C_sf"/>
</dbReference>
<dbReference type="OrthoDB" id="108365at2759"/>
<evidence type="ECO:0000313" key="19">
    <source>
        <dbReference type="Proteomes" id="UP000663829"/>
    </source>
</evidence>
<dbReference type="EMBL" id="CAJOBC010074999">
    <property type="protein sequence ID" value="CAF4255748.1"/>
    <property type="molecule type" value="Genomic_DNA"/>
</dbReference>
<dbReference type="GO" id="GO:0005524">
    <property type="term" value="F:ATP binding"/>
    <property type="evidence" value="ECO:0007669"/>
    <property type="project" value="UniProtKB-KW"/>
</dbReference>
<dbReference type="UniPathway" id="UPA00109">
    <property type="reaction ID" value="UER00188"/>
</dbReference>
<dbReference type="NCBIfam" id="NF004491">
    <property type="entry name" value="PRK05826.1"/>
    <property type="match status" value="1"/>
</dbReference>
<dbReference type="InterPro" id="IPR015793">
    <property type="entry name" value="Pyrv_Knase_brl"/>
</dbReference>
<dbReference type="Gene3D" id="2.130.10.10">
    <property type="entry name" value="YVTN repeat-like/Quinoprotein amine dehydrogenase"/>
    <property type="match status" value="1"/>
</dbReference>
<proteinExistence type="inferred from homology"/>
<keyword evidence="13" id="KW-0853">WD repeat</keyword>
<dbReference type="NCBIfam" id="NF004978">
    <property type="entry name" value="PRK06354.1"/>
    <property type="match status" value="1"/>
</dbReference>
<feature type="domain" description="Pyruvate kinase barrel" evidence="15">
    <location>
        <begin position="141"/>
        <end position="473"/>
    </location>
</feature>
<comment type="similarity">
    <text evidence="3 14">Belongs to the pyruvate kinase family.</text>
</comment>
<dbReference type="EC" id="2.7.1.40" evidence="4 14"/>
<keyword evidence="12" id="KW-0670">Pyruvate</keyword>